<accession>A0ABQ4PX70</accession>
<reference evidence="5" key="2">
    <citation type="journal article" date="2023" name="ISME Commun">
        <title>Characterization of a bloom-associated alphaproteobacterial lineage, 'Candidatus Phycosocius': insights into freshwater algal-bacterial interactions.</title>
        <authorList>
            <person name="Tanabe Y."/>
            <person name="Yamaguchi H."/>
            <person name="Yoshida M."/>
            <person name="Kai A."/>
            <person name="Okazaki Y."/>
        </authorList>
    </citation>
    <scope>NUCLEOTIDE SEQUENCE</scope>
    <source>
        <strain evidence="5">BOTRYCO-1</strain>
    </source>
</reference>
<comment type="caution">
    <text evidence="5">The sequence shown here is derived from an EMBL/GenBank/DDBJ whole genome shotgun (WGS) entry which is preliminary data.</text>
</comment>
<evidence type="ECO:0000259" key="3">
    <source>
        <dbReference type="Pfam" id="PF01408"/>
    </source>
</evidence>
<protein>
    <submittedName>
        <fullName evidence="5">Oxidoreductase</fullName>
    </submittedName>
</protein>
<dbReference type="PANTHER" id="PTHR22604">
    <property type="entry name" value="OXIDOREDUCTASES"/>
    <property type="match status" value="1"/>
</dbReference>
<evidence type="ECO:0000256" key="2">
    <source>
        <dbReference type="ARBA" id="ARBA00023002"/>
    </source>
</evidence>
<dbReference type="Proteomes" id="UP001161064">
    <property type="component" value="Unassembled WGS sequence"/>
</dbReference>
<evidence type="ECO:0000313" key="5">
    <source>
        <dbReference type="EMBL" id="GIU67627.1"/>
    </source>
</evidence>
<dbReference type="SUPFAM" id="SSF55347">
    <property type="entry name" value="Glyceraldehyde-3-phosphate dehydrogenase-like, C-terminal domain"/>
    <property type="match status" value="1"/>
</dbReference>
<dbReference type="InterPro" id="IPR055170">
    <property type="entry name" value="GFO_IDH_MocA-like_dom"/>
</dbReference>
<feature type="domain" description="Gfo/Idh/MocA-like oxidoreductase N-terminal" evidence="3">
    <location>
        <begin position="3"/>
        <end position="120"/>
    </location>
</feature>
<dbReference type="Pfam" id="PF22725">
    <property type="entry name" value="GFO_IDH_MocA_C3"/>
    <property type="match status" value="1"/>
</dbReference>
<comment type="similarity">
    <text evidence="1">Belongs to the Gfo/Idh/MocA family.</text>
</comment>
<evidence type="ECO:0000256" key="1">
    <source>
        <dbReference type="ARBA" id="ARBA00010928"/>
    </source>
</evidence>
<gene>
    <name evidence="5" type="ORF">PsB1_1781</name>
</gene>
<dbReference type="SUPFAM" id="SSF51735">
    <property type="entry name" value="NAD(P)-binding Rossmann-fold domains"/>
    <property type="match status" value="1"/>
</dbReference>
<sequence length="323" mass="35219">MHLRFAILGAARIAKSALIDPISDHPNASLVAIGASSLERAREFAMTHAIAHAGTYDDILARTDIDVIYIALPPVAHFEWSLKALEAGKHVMLEKPATVNEDQAKVLVEAAQQAGLRLIEAFHYRWHPLFVWVMDILKAGELGALKTAYAEFSAPIVRNATEFRWRADQGGGALADLGCYTVSWLRHISGQEPQVTTATSELEPDGIDRRTQAHFSFPSGLEADLVCDMDPEAGRQPPKLIIVGEEGRLDIDNPLAPQYGAELVFTRAGQVTRKTFPRRTTFAYQFDGIVEAILNDQPVWTEGADIIGNAAAMAAIRKVAASG</sequence>
<proteinExistence type="inferred from homology"/>
<dbReference type="Gene3D" id="3.40.50.720">
    <property type="entry name" value="NAD(P)-binding Rossmann-like Domain"/>
    <property type="match status" value="1"/>
</dbReference>
<organism evidence="5 6">
    <name type="scientific">Candidatus Phycosocius spiralis</name>
    <dbReference type="NCBI Taxonomy" id="2815099"/>
    <lineage>
        <taxon>Bacteria</taxon>
        <taxon>Pseudomonadati</taxon>
        <taxon>Pseudomonadota</taxon>
        <taxon>Alphaproteobacteria</taxon>
        <taxon>Caulobacterales</taxon>
        <taxon>Caulobacterales incertae sedis</taxon>
        <taxon>Candidatus Phycosocius</taxon>
    </lineage>
</organism>
<dbReference type="InterPro" id="IPR000683">
    <property type="entry name" value="Gfo/Idh/MocA-like_OxRdtase_N"/>
</dbReference>
<dbReference type="EMBL" id="BPFZ01000011">
    <property type="protein sequence ID" value="GIU67627.1"/>
    <property type="molecule type" value="Genomic_DNA"/>
</dbReference>
<dbReference type="Gene3D" id="3.30.360.10">
    <property type="entry name" value="Dihydrodipicolinate Reductase, domain 2"/>
    <property type="match status" value="1"/>
</dbReference>
<evidence type="ECO:0000259" key="4">
    <source>
        <dbReference type="Pfam" id="PF22725"/>
    </source>
</evidence>
<dbReference type="Pfam" id="PF01408">
    <property type="entry name" value="GFO_IDH_MocA"/>
    <property type="match status" value="1"/>
</dbReference>
<evidence type="ECO:0000313" key="6">
    <source>
        <dbReference type="Proteomes" id="UP001161064"/>
    </source>
</evidence>
<dbReference type="RefSeq" id="WP_284360588.1">
    <property type="nucleotide sequence ID" value="NZ_BPFZ01000011.1"/>
</dbReference>
<name>A0ABQ4PX70_9PROT</name>
<feature type="domain" description="GFO/IDH/MocA-like oxidoreductase" evidence="4">
    <location>
        <begin position="133"/>
        <end position="249"/>
    </location>
</feature>
<dbReference type="InterPro" id="IPR050984">
    <property type="entry name" value="Gfo/Idh/MocA_domain"/>
</dbReference>
<reference evidence="5" key="1">
    <citation type="submission" date="2021-05" db="EMBL/GenBank/DDBJ databases">
        <authorList>
            <person name="Tanabe Y."/>
        </authorList>
    </citation>
    <scope>NUCLEOTIDE SEQUENCE</scope>
    <source>
        <strain evidence="5">BOTRYCO-1</strain>
    </source>
</reference>
<dbReference type="PANTHER" id="PTHR22604:SF105">
    <property type="entry name" value="TRANS-1,2-DIHYDROBENZENE-1,2-DIOL DEHYDROGENASE"/>
    <property type="match status" value="1"/>
</dbReference>
<dbReference type="InterPro" id="IPR036291">
    <property type="entry name" value="NAD(P)-bd_dom_sf"/>
</dbReference>
<keyword evidence="6" id="KW-1185">Reference proteome</keyword>
<keyword evidence="2" id="KW-0560">Oxidoreductase</keyword>